<feature type="compositionally biased region" description="Polar residues" evidence="5">
    <location>
        <begin position="68"/>
        <end position="79"/>
    </location>
</feature>
<sequence length="740" mass="82622">MPRPKVTEQDRRRILKACIFCQTAKQKCDGLTPCVQCRRRGRAGACAYSSHERSFGRRRRLRKDVEISESTASPEQASTKGELDGTHNNDDARDSTTTKVAIPRLPHHVYDSKGRILYMGHCAALSFLQHIQELIESEKELATVAADVGSFPVYEELPPVRNEDILACNTTNVQELAELIDVFFVSTCGIVDLFGRSYLEDLLTSWANGTLDTNSGGSAVLYLSIALAAQVRSATAMDIQRAQTFYHHGRQIALQELTNDPTLETTQAFVLICLYMLGSSRRNGAFLNLGIAISAAKSLGFHHSETNAEFSDADSSLRKRIWRTIRYHDLFFCAMMGRTSSIITTDSSIDEPPPLSRPNCPDFCQELGLLESARAFSFMEETVNHVYTKHSIPLGSLLHISQKLKEASSKVPAELRTVEVSNSAPELIRVSRSNILRNACVACNYYFSMMLLTRPFHITCLRAKYSCTRSTYSRLDNNVSSTDIKVYSDILHGAMTSIDSAIKTIQLLYELMVANVLFNNMPLVVAWTFVAALTVCSAYFGRLGALKECERAIQQADEVLQHFSRNSPQARRYNMILKKLSRAALDHVKSLEYKEREYQNILMPELFRLNPTTSPQTGDGNQVPLDISQQQAAYQSRNDGIPDSERNCRYTFQSYPRQGGISALESSQINAAATINDGTSLLEIAHTFHDLNTVPFEMDAGGMDTGHIDLSLEGQYIDNGFFGLENMESIWDVNWGGGFL</sequence>
<evidence type="ECO:0000313" key="9">
    <source>
        <dbReference type="Proteomes" id="UP000258309"/>
    </source>
</evidence>
<dbReference type="STRING" id="5539.A0A3E2HM18"/>
<dbReference type="InterPro" id="IPR051127">
    <property type="entry name" value="Fungal_SecMet_Regulators"/>
</dbReference>
<evidence type="ECO:0000313" key="8">
    <source>
        <dbReference type="EMBL" id="RFU34091.1"/>
    </source>
</evidence>
<evidence type="ECO:0000256" key="6">
    <source>
        <dbReference type="SAM" id="Phobius"/>
    </source>
</evidence>
<reference evidence="8 9" key="1">
    <citation type="submission" date="2018-05" db="EMBL/GenBank/DDBJ databases">
        <title>Draft genome sequence of Scytalidium lignicola DSM 105466, a ubiquitous saprotrophic fungus.</title>
        <authorList>
            <person name="Buettner E."/>
            <person name="Gebauer A.M."/>
            <person name="Hofrichter M."/>
            <person name="Liers C."/>
            <person name="Kellner H."/>
        </authorList>
    </citation>
    <scope>NUCLEOTIDE SEQUENCE [LARGE SCALE GENOMIC DNA]</scope>
    <source>
        <strain evidence="8 9">DSM 105466</strain>
    </source>
</reference>
<feature type="non-terminal residue" evidence="8">
    <location>
        <position position="740"/>
    </location>
</feature>
<evidence type="ECO:0000259" key="7">
    <source>
        <dbReference type="PROSITE" id="PS50048"/>
    </source>
</evidence>
<dbReference type="GO" id="GO:0000435">
    <property type="term" value="P:positive regulation of transcription from RNA polymerase II promoter by galactose"/>
    <property type="evidence" value="ECO:0007669"/>
    <property type="project" value="TreeGrafter"/>
</dbReference>
<dbReference type="CDD" id="cd00067">
    <property type="entry name" value="GAL4"/>
    <property type="match status" value="1"/>
</dbReference>
<evidence type="ECO:0000256" key="1">
    <source>
        <dbReference type="ARBA" id="ARBA00022723"/>
    </source>
</evidence>
<evidence type="ECO:0000256" key="5">
    <source>
        <dbReference type="SAM" id="MobiDB-lite"/>
    </source>
</evidence>
<evidence type="ECO:0000256" key="4">
    <source>
        <dbReference type="ARBA" id="ARBA00023242"/>
    </source>
</evidence>
<comment type="caution">
    <text evidence="8">The sequence shown here is derived from an EMBL/GenBank/DDBJ whole genome shotgun (WGS) entry which is preliminary data.</text>
</comment>
<feature type="transmembrane region" description="Helical" evidence="6">
    <location>
        <begin position="521"/>
        <end position="541"/>
    </location>
</feature>
<accession>A0A3E2HM18</accession>
<keyword evidence="6" id="KW-0812">Transmembrane</keyword>
<feature type="domain" description="Zn(2)-C6 fungal-type" evidence="7">
    <location>
        <begin position="17"/>
        <end position="48"/>
    </location>
</feature>
<keyword evidence="4" id="KW-0539">Nucleus</keyword>
<dbReference type="PANTHER" id="PTHR47424">
    <property type="entry name" value="REGULATORY PROTEIN GAL4"/>
    <property type="match status" value="1"/>
</dbReference>
<dbReference type="InterPro" id="IPR036864">
    <property type="entry name" value="Zn2-C6_fun-type_DNA-bd_sf"/>
</dbReference>
<protein>
    <recommendedName>
        <fullName evidence="7">Zn(2)-C6 fungal-type domain-containing protein</fullName>
    </recommendedName>
</protein>
<dbReference type="Proteomes" id="UP000258309">
    <property type="component" value="Unassembled WGS sequence"/>
</dbReference>
<feature type="non-terminal residue" evidence="8">
    <location>
        <position position="1"/>
    </location>
</feature>
<keyword evidence="9" id="KW-1185">Reference proteome</keyword>
<organism evidence="8 9">
    <name type="scientific">Scytalidium lignicola</name>
    <name type="common">Hyphomycete</name>
    <dbReference type="NCBI Taxonomy" id="5539"/>
    <lineage>
        <taxon>Eukaryota</taxon>
        <taxon>Fungi</taxon>
        <taxon>Dikarya</taxon>
        <taxon>Ascomycota</taxon>
        <taxon>Pezizomycotina</taxon>
        <taxon>Leotiomycetes</taxon>
        <taxon>Leotiomycetes incertae sedis</taxon>
        <taxon>Scytalidium</taxon>
    </lineage>
</organism>
<evidence type="ECO:0000256" key="2">
    <source>
        <dbReference type="ARBA" id="ARBA00023015"/>
    </source>
</evidence>
<dbReference type="GO" id="GO:0000978">
    <property type="term" value="F:RNA polymerase II cis-regulatory region sequence-specific DNA binding"/>
    <property type="evidence" value="ECO:0007669"/>
    <property type="project" value="TreeGrafter"/>
</dbReference>
<dbReference type="SMART" id="SM00906">
    <property type="entry name" value="Fungal_trans"/>
    <property type="match status" value="1"/>
</dbReference>
<keyword evidence="1" id="KW-0479">Metal-binding</keyword>
<dbReference type="SMART" id="SM00066">
    <property type="entry name" value="GAL4"/>
    <property type="match status" value="1"/>
</dbReference>
<feature type="compositionally biased region" description="Basic and acidic residues" evidence="5">
    <location>
        <begin position="81"/>
        <end position="96"/>
    </location>
</feature>
<dbReference type="GO" id="GO:0008270">
    <property type="term" value="F:zinc ion binding"/>
    <property type="evidence" value="ECO:0007669"/>
    <property type="project" value="InterPro"/>
</dbReference>
<dbReference type="PANTHER" id="PTHR47424:SF9">
    <property type="entry name" value="TAH-2"/>
    <property type="match status" value="1"/>
</dbReference>
<dbReference type="Pfam" id="PF04082">
    <property type="entry name" value="Fungal_trans"/>
    <property type="match status" value="1"/>
</dbReference>
<proteinExistence type="predicted"/>
<dbReference type="Gene3D" id="4.10.240.10">
    <property type="entry name" value="Zn(2)-C6 fungal-type DNA-binding domain"/>
    <property type="match status" value="1"/>
</dbReference>
<dbReference type="GO" id="GO:0005634">
    <property type="term" value="C:nucleus"/>
    <property type="evidence" value="ECO:0007669"/>
    <property type="project" value="TreeGrafter"/>
</dbReference>
<dbReference type="GO" id="GO:0006351">
    <property type="term" value="P:DNA-templated transcription"/>
    <property type="evidence" value="ECO:0007669"/>
    <property type="project" value="InterPro"/>
</dbReference>
<keyword evidence="2" id="KW-0805">Transcription regulation</keyword>
<keyword evidence="6" id="KW-0472">Membrane</keyword>
<name>A0A3E2HM18_SCYLI</name>
<dbReference type="CDD" id="cd12148">
    <property type="entry name" value="fungal_TF_MHR"/>
    <property type="match status" value="1"/>
</dbReference>
<keyword evidence="3" id="KW-0804">Transcription</keyword>
<dbReference type="OMA" id="RDRIWKS"/>
<dbReference type="PROSITE" id="PS50048">
    <property type="entry name" value="ZN2_CY6_FUNGAL_2"/>
    <property type="match status" value="1"/>
</dbReference>
<dbReference type="SUPFAM" id="SSF57701">
    <property type="entry name" value="Zn2/Cys6 DNA-binding domain"/>
    <property type="match status" value="1"/>
</dbReference>
<dbReference type="InterPro" id="IPR001138">
    <property type="entry name" value="Zn2Cys6_DnaBD"/>
</dbReference>
<feature type="region of interest" description="Disordered" evidence="5">
    <location>
        <begin position="59"/>
        <end position="98"/>
    </location>
</feature>
<dbReference type="OrthoDB" id="47007at2759"/>
<dbReference type="InterPro" id="IPR007219">
    <property type="entry name" value="XnlR_reg_dom"/>
</dbReference>
<dbReference type="GO" id="GO:0000981">
    <property type="term" value="F:DNA-binding transcription factor activity, RNA polymerase II-specific"/>
    <property type="evidence" value="ECO:0007669"/>
    <property type="project" value="InterPro"/>
</dbReference>
<keyword evidence="6" id="KW-1133">Transmembrane helix</keyword>
<gene>
    <name evidence="8" type="ORF">B7463_g2243</name>
</gene>
<dbReference type="EMBL" id="NCSJ02000025">
    <property type="protein sequence ID" value="RFU34091.1"/>
    <property type="molecule type" value="Genomic_DNA"/>
</dbReference>
<evidence type="ECO:0000256" key="3">
    <source>
        <dbReference type="ARBA" id="ARBA00023163"/>
    </source>
</evidence>
<dbReference type="AlphaFoldDB" id="A0A3E2HM18"/>